<dbReference type="InterPro" id="IPR036864">
    <property type="entry name" value="Zn2-C6_fun-type_DNA-bd_sf"/>
</dbReference>
<feature type="region of interest" description="Disordered" evidence="7">
    <location>
        <begin position="1"/>
        <end position="42"/>
    </location>
</feature>
<evidence type="ECO:0000256" key="4">
    <source>
        <dbReference type="ARBA" id="ARBA00023125"/>
    </source>
</evidence>
<dbReference type="GO" id="GO:0045944">
    <property type="term" value="P:positive regulation of transcription by RNA polymerase II"/>
    <property type="evidence" value="ECO:0007669"/>
    <property type="project" value="TreeGrafter"/>
</dbReference>
<keyword evidence="3" id="KW-0805">Transcription regulation</keyword>
<feature type="region of interest" description="Disordered" evidence="7">
    <location>
        <begin position="115"/>
        <end position="225"/>
    </location>
</feature>
<dbReference type="Gene3D" id="4.10.240.10">
    <property type="entry name" value="Zn(2)-C6 fungal-type DNA-binding domain"/>
    <property type="match status" value="1"/>
</dbReference>
<dbReference type="Pfam" id="PF00172">
    <property type="entry name" value="Zn_clus"/>
    <property type="match status" value="1"/>
</dbReference>
<comment type="subcellular location">
    <subcellularLocation>
        <location evidence="1">Nucleus</location>
    </subcellularLocation>
</comment>
<evidence type="ECO:0000256" key="2">
    <source>
        <dbReference type="ARBA" id="ARBA00022833"/>
    </source>
</evidence>
<evidence type="ECO:0000256" key="3">
    <source>
        <dbReference type="ARBA" id="ARBA00023015"/>
    </source>
</evidence>
<dbReference type="OrthoDB" id="5278208at2759"/>
<dbReference type="PROSITE" id="PS50048">
    <property type="entry name" value="ZN2_CY6_FUNGAL_2"/>
    <property type="match status" value="1"/>
</dbReference>
<protein>
    <recommendedName>
        <fullName evidence="8">Zn(2)-C6 fungal-type domain-containing protein</fullName>
    </recommendedName>
</protein>
<dbReference type="GO" id="GO:0005634">
    <property type="term" value="C:nucleus"/>
    <property type="evidence" value="ECO:0007669"/>
    <property type="project" value="UniProtKB-SubCell"/>
</dbReference>
<reference evidence="9" key="1">
    <citation type="journal article" date="2020" name="Phytopathology">
        <title>Genome sequence of the chestnut blight fungus Cryphonectria parasitica EP155: A fundamental resource for an archetypical invasive plant pathogen.</title>
        <authorList>
            <person name="Crouch J.A."/>
            <person name="Dawe A."/>
            <person name="Aerts A."/>
            <person name="Barry K."/>
            <person name="Churchill A.C.L."/>
            <person name="Grimwood J."/>
            <person name="Hillman B."/>
            <person name="Milgroom M.G."/>
            <person name="Pangilinan J."/>
            <person name="Smith M."/>
            <person name="Salamov A."/>
            <person name="Schmutz J."/>
            <person name="Yadav J."/>
            <person name="Grigoriev I.V."/>
            <person name="Nuss D."/>
        </authorList>
    </citation>
    <scope>NUCLEOTIDE SEQUENCE</scope>
    <source>
        <strain evidence="9">EP155</strain>
    </source>
</reference>
<keyword evidence="4" id="KW-0238">DNA-binding</keyword>
<dbReference type="InterPro" id="IPR001138">
    <property type="entry name" value="Zn2Cys6_DnaBD"/>
</dbReference>
<gene>
    <name evidence="9" type="ORF">M406DRAFT_252114</name>
</gene>
<evidence type="ECO:0000256" key="7">
    <source>
        <dbReference type="SAM" id="MobiDB-lite"/>
    </source>
</evidence>
<dbReference type="CDD" id="cd00067">
    <property type="entry name" value="GAL4"/>
    <property type="match status" value="1"/>
</dbReference>
<comment type="caution">
    <text evidence="9">The sequence shown here is derived from an EMBL/GenBank/DDBJ whole genome shotgun (WGS) entry which is preliminary data.</text>
</comment>
<evidence type="ECO:0000256" key="6">
    <source>
        <dbReference type="ARBA" id="ARBA00023242"/>
    </source>
</evidence>
<proteinExistence type="predicted"/>
<sequence>MSDYYNFPPSRPGSGSNPGPYQQATILSGSSSSTPNLGENIKSDTSQSALYYSGLSEHLIDYQTPKSSSSRHRRKSAPTPDHIKHRRTRSGCFTCRSRRVKCDEARPTCERCRKGKRDCVYPDPTPLSKSASSQDAKNVGPSEEEEDTDDSGLTPIPDEDYEIPVNTSQQPTQPKRSLRRINTSSSLSLKQRMINRTRQSSETPSLDDFQSPSPIVSNCTSVTSTPTSASIPDLLSTAEPDWSHLPIDLRAALDYFKANITHWSYGVHKDFSNFFQTTFLNLALRHEALLNAVVGFSAYQRTIRDPNGKIEDFLKYYTHAVTLLLGFLKKRDGQHDLATLLTIFQLATIEEYFGDWVNLMGHQKAALAIFKNLFQADTIPQTPVGRILLVWYLRFDIFVASMGSIEPSLPRQWEENLSAQCQAQLSIDPQNLEWLCENAESHLRLLSMDMCCITSRRKTGELTEEEFGVEHSRLSLRLKSWREHLDPMLTDPSRRFKPLTQSDQTRLFHYFPDGAPLYEGPLAHTTVLLTEWHSMILMHMTQISNDLLANASAILGDMAQHAEAICQIIEAAEQWTTIPSGLLTMLHPSLAIAAMYLMKSPRRYAWLREKLSYLEHCGYIFPAPFRARMTQLFEDETIMRWWLPNDRGFTPILQSVRAFADERNRSDASRQREHRTAMEEVFDAVVDLRLHDTTVDRSRGE</sequence>
<keyword evidence="10" id="KW-1185">Reference proteome</keyword>
<dbReference type="SMART" id="SM00066">
    <property type="entry name" value="GAL4"/>
    <property type="match status" value="1"/>
</dbReference>
<dbReference type="PANTHER" id="PTHR37534">
    <property type="entry name" value="TRANSCRIPTIONAL ACTIVATOR PROTEIN UGA3"/>
    <property type="match status" value="1"/>
</dbReference>
<dbReference type="PROSITE" id="PS00463">
    <property type="entry name" value="ZN2_CY6_FUNGAL_1"/>
    <property type="match status" value="1"/>
</dbReference>
<dbReference type="AlphaFoldDB" id="A0A9P4Y6Q1"/>
<keyword evidence="6" id="KW-0539">Nucleus</keyword>
<dbReference type="SUPFAM" id="SSF57701">
    <property type="entry name" value="Zn2/Cys6 DNA-binding domain"/>
    <property type="match status" value="1"/>
</dbReference>
<dbReference type="Pfam" id="PF11951">
    <property type="entry name" value="Fungal_trans_2"/>
    <property type="match status" value="1"/>
</dbReference>
<feature type="compositionally biased region" description="Polar residues" evidence="7">
    <location>
        <begin position="165"/>
        <end position="225"/>
    </location>
</feature>
<evidence type="ECO:0000313" key="10">
    <source>
        <dbReference type="Proteomes" id="UP000803844"/>
    </source>
</evidence>
<feature type="compositionally biased region" description="Polar residues" evidence="7">
    <location>
        <begin position="22"/>
        <end position="42"/>
    </location>
</feature>
<evidence type="ECO:0000259" key="8">
    <source>
        <dbReference type="PROSITE" id="PS50048"/>
    </source>
</evidence>
<dbReference type="RefSeq" id="XP_040778328.1">
    <property type="nucleotide sequence ID" value="XM_040916815.1"/>
</dbReference>
<keyword evidence="2" id="KW-0862">Zinc</keyword>
<feature type="domain" description="Zn(2)-C6 fungal-type" evidence="8">
    <location>
        <begin position="91"/>
        <end position="121"/>
    </location>
</feature>
<keyword evidence="5" id="KW-0804">Transcription</keyword>
<feature type="region of interest" description="Disordered" evidence="7">
    <location>
        <begin position="62"/>
        <end position="88"/>
    </location>
</feature>
<evidence type="ECO:0000313" key="9">
    <source>
        <dbReference type="EMBL" id="KAF3767367.1"/>
    </source>
</evidence>
<dbReference type="GO" id="GO:0008270">
    <property type="term" value="F:zinc ion binding"/>
    <property type="evidence" value="ECO:0007669"/>
    <property type="project" value="InterPro"/>
</dbReference>
<organism evidence="9 10">
    <name type="scientific">Cryphonectria parasitica (strain ATCC 38755 / EP155)</name>
    <dbReference type="NCBI Taxonomy" id="660469"/>
    <lineage>
        <taxon>Eukaryota</taxon>
        <taxon>Fungi</taxon>
        <taxon>Dikarya</taxon>
        <taxon>Ascomycota</taxon>
        <taxon>Pezizomycotina</taxon>
        <taxon>Sordariomycetes</taxon>
        <taxon>Sordariomycetidae</taxon>
        <taxon>Diaporthales</taxon>
        <taxon>Cryphonectriaceae</taxon>
        <taxon>Cryphonectria-Endothia species complex</taxon>
        <taxon>Cryphonectria</taxon>
    </lineage>
</organism>
<dbReference type="GeneID" id="63833944"/>
<dbReference type="InterPro" id="IPR021858">
    <property type="entry name" value="Fun_TF"/>
</dbReference>
<dbReference type="GO" id="GO:0000981">
    <property type="term" value="F:DNA-binding transcription factor activity, RNA polymerase II-specific"/>
    <property type="evidence" value="ECO:0007669"/>
    <property type="project" value="InterPro"/>
</dbReference>
<dbReference type="EMBL" id="MU032346">
    <property type="protein sequence ID" value="KAF3767367.1"/>
    <property type="molecule type" value="Genomic_DNA"/>
</dbReference>
<evidence type="ECO:0000256" key="1">
    <source>
        <dbReference type="ARBA" id="ARBA00004123"/>
    </source>
</evidence>
<name>A0A9P4Y6Q1_CRYP1</name>
<accession>A0A9P4Y6Q1</accession>
<evidence type="ECO:0000256" key="5">
    <source>
        <dbReference type="ARBA" id="ARBA00023163"/>
    </source>
</evidence>
<dbReference type="Proteomes" id="UP000803844">
    <property type="component" value="Unassembled WGS sequence"/>
</dbReference>
<feature type="compositionally biased region" description="Polar residues" evidence="7">
    <location>
        <begin position="127"/>
        <end position="136"/>
    </location>
</feature>
<dbReference type="PANTHER" id="PTHR37534:SF10">
    <property type="entry name" value="ZN(II)2CYS6 TRANSCRIPTION FACTOR (EUROFUNG)"/>
    <property type="match status" value="1"/>
</dbReference>
<dbReference type="GO" id="GO:0000976">
    <property type="term" value="F:transcription cis-regulatory region binding"/>
    <property type="evidence" value="ECO:0007669"/>
    <property type="project" value="TreeGrafter"/>
</dbReference>